<dbReference type="SUPFAM" id="SSF56801">
    <property type="entry name" value="Acetyl-CoA synthetase-like"/>
    <property type="match status" value="1"/>
</dbReference>
<dbReference type="Gene3D" id="3.40.50.12780">
    <property type="entry name" value="N-terminal domain of ligase-like"/>
    <property type="match status" value="1"/>
</dbReference>
<dbReference type="FunFam" id="3.30.300.30:FF:000008">
    <property type="entry name" value="2,3-dihydroxybenzoate-AMP ligase"/>
    <property type="match status" value="1"/>
</dbReference>
<proteinExistence type="inferred from homology"/>
<dbReference type="Pfam" id="PF13193">
    <property type="entry name" value="AMP-binding_C"/>
    <property type="match status" value="1"/>
</dbReference>
<reference evidence="5" key="1">
    <citation type="submission" date="2019-12" db="EMBL/GenBank/DDBJ databases">
        <title>Actinomadura physcomitrii sp. nov., a novel actinomycete isolated from moss [Physcomitrium sphaericum (Ludw) Fuernr].</title>
        <authorList>
            <person name="Zhuang X."/>
        </authorList>
    </citation>
    <scope>NUCLEOTIDE SEQUENCE [LARGE SCALE GENOMIC DNA]</scope>
    <source>
        <strain evidence="5">LD22</strain>
    </source>
</reference>
<feature type="domain" description="AMP-binding enzyme C-terminal" evidence="4">
    <location>
        <begin position="445"/>
        <end position="520"/>
    </location>
</feature>
<dbReference type="PANTHER" id="PTHR43201">
    <property type="entry name" value="ACYL-COA SYNTHETASE"/>
    <property type="match status" value="1"/>
</dbReference>
<organism evidence="5 6">
    <name type="scientific">Actinomadura physcomitrii</name>
    <dbReference type="NCBI Taxonomy" id="2650748"/>
    <lineage>
        <taxon>Bacteria</taxon>
        <taxon>Bacillati</taxon>
        <taxon>Actinomycetota</taxon>
        <taxon>Actinomycetes</taxon>
        <taxon>Streptosporangiales</taxon>
        <taxon>Thermomonosporaceae</taxon>
        <taxon>Actinomadura</taxon>
    </lineage>
</organism>
<feature type="domain" description="AMP-dependent synthetase/ligase" evidence="3">
    <location>
        <begin position="37"/>
        <end position="393"/>
    </location>
</feature>
<dbReference type="GO" id="GO:0006631">
    <property type="term" value="P:fatty acid metabolic process"/>
    <property type="evidence" value="ECO:0007669"/>
    <property type="project" value="TreeGrafter"/>
</dbReference>
<name>A0A6I4M5T0_9ACTN</name>
<evidence type="ECO:0000259" key="3">
    <source>
        <dbReference type="Pfam" id="PF00501"/>
    </source>
</evidence>
<dbReference type="InterPro" id="IPR025110">
    <property type="entry name" value="AMP-bd_C"/>
</dbReference>
<dbReference type="InterPro" id="IPR045851">
    <property type="entry name" value="AMP-bd_C_sf"/>
</dbReference>
<evidence type="ECO:0000313" key="5">
    <source>
        <dbReference type="EMBL" id="MWA00902.1"/>
    </source>
</evidence>
<evidence type="ECO:0000256" key="2">
    <source>
        <dbReference type="ARBA" id="ARBA00022598"/>
    </source>
</evidence>
<dbReference type="Gene3D" id="3.30.300.30">
    <property type="match status" value="1"/>
</dbReference>
<comment type="similarity">
    <text evidence="1">Belongs to the ATP-dependent AMP-binding enzyme family.</text>
</comment>
<evidence type="ECO:0000259" key="4">
    <source>
        <dbReference type="Pfam" id="PF13193"/>
    </source>
</evidence>
<keyword evidence="6" id="KW-1185">Reference proteome</keyword>
<comment type="caution">
    <text evidence="5">The sequence shown here is derived from an EMBL/GenBank/DDBJ whole genome shotgun (WGS) entry which is preliminary data.</text>
</comment>
<evidence type="ECO:0000256" key="1">
    <source>
        <dbReference type="ARBA" id="ARBA00006432"/>
    </source>
</evidence>
<dbReference type="PANTHER" id="PTHR43201:SF5">
    <property type="entry name" value="MEDIUM-CHAIN ACYL-COA LIGASE ACSF2, MITOCHONDRIAL"/>
    <property type="match status" value="1"/>
</dbReference>
<dbReference type="Proteomes" id="UP000462055">
    <property type="component" value="Unassembled WGS sequence"/>
</dbReference>
<dbReference type="InterPro" id="IPR020845">
    <property type="entry name" value="AMP-binding_CS"/>
</dbReference>
<evidence type="ECO:0000313" key="6">
    <source>
        <dbReference type="Proteomes" id="UP000462055"/>
    </source>
</evidence>
<gene>
    <name evidence="5" type="ORF">F8568_011010</name>
</gene>
<dbReference type="EMBL" id="WBMS02000007">
    <property type="protein sequence ID" value="MWA00902.1"/>
    <property type="molecule type" value="Genomic_DNA"/>
</dbReference>
<dbReference type="Pfam" id="PF00501">
    <property type="entry name" value="AMP-binding"/>
    <property type="match status" value="1"/>
</dbReference>
<accession>A0A6I4M5T0</accession>
<sequence>MTAMTPTTPAPLAAAHRPADTAAPLWEITVGELLRDLAGRHPQRAALMWPEGDRIAQMTWAELLAGAERAAGLVLSLLSPGEPLAVWAPNSPDWVVLEYGAALAATPLVPVNPNLTDAEAAYQLRQSGARLIIAADEHRGRPLRDRAIELAGEHAEPCPVLGMDAWRTAARPDPSSLPLPAPESPFLLQYTSGTTGLPKAAVLSHLACVNSGRFGMKKLHEPGTAEVYCTPLPLHHVGASVCAVLTAASVGATLVLAPAFDAASVLELAERSKTTILGLVPTMMTDILASPDLRTRDLSSLRVVCGGGSTVPPELIRRFETSLGVQLSIAYGQSESPYATSTDLSDSDVVKAETLGRPCAHREVRIERLGGGTAGIGEHGELLIRSPLNMTAYHDRPDETAQAIDADGWLHTGDICSMDEDGVLRIHGRSKEVIIRGGENIYPREVEEALLTHPSIADVAVLGLPDERLGEIVAAFVRCAAGATADPSDLEDFARARLASYKVPRVWHFVDQFPLTASGKIRKHVLREGLSEAAG</sequence>
<dbReference type="AlphaFoldDB" id="A0A6I4M5T0"/>
<dbReference type="InterPro" id="IPR000873">
    <property type="entry name" value="AMP-dep_synth/lig_dom"/>
</dbReference>
<dbReference type="PROSITE" id="PS00455">
    <property type="entry name" value="AMP_BINDING"/>
    <property type="match status" value="1"/>
</dbReference>
<dbReference type="InterPro" id="IPR042099">
    <property type="entry name" value="ANL_N_sf"/>
</dbReference>
<keyword evidence="2" id="KW-0436">Ligase</keyword>
<dbReference type="GO" id="GO:0031956">
    <property type="term" value="F:medium-chain fatty acid-CoA ligase activity"/>
    <property type="evidence" value="ECO:0007669"/>
    <property type="project" value="TreeGrafter"/>
</dbReference>
<protein>
    <submittedName>
        <fullName evidence="5">AMP-binding protein</fullName>
    </submittedName>
</protein>